<dbReference type="GO" id="GO:0046872">
    <property type="term" value="F:metal ion binding"/>
    <property type="evidence" value="ECO:0007669"/>
    <property type="project" value="UniProtKB-KW"/>
</dbReference>
<organism evidence="6 7">
    <name type="scientific">Filobasidium floriforme</name>
    <dbReference type="NCBI Taxonomy" id="5210"/>
    <lineage>
        <taxon>Eukaryota</taxon>
        <taxon>Fungi</taxon>
        <taxon>Dikarya</taxon>
        <taxon>Basidiomycota</taxon>
        <taxon>Agaricomycotina</taxon>
        <taxon>Tremellomycetes</taxon>
        <taxon>Filobasidiales</taxon>
        <taxon>Filobasidiaceae</taxon>
        <taxon>Filobasidium</taxon>
    </lineage>
</organism>
<proteinExistence type="predicted"/>
<feature type="compositionally biased region" description="Low complexity" evidence="5">
    <location>
        <begin position="163"/>
        <end position="175"/>
    </location>
</feature>
<accession>A0A8K0JR14</accession>
<dbReference type="Pfam" id="PF00025">
    <property type="entry name" value="Arf"/>
    <property type="match status" value="1"/>
</dbReference>
<feature type="region of interest" description="Disordered" evidence="5">
    <location>
        <begin position="161"/>
        <end position="191"/>
    </location>
</feature>
<dbReference type="GO" id="GO:0003924">
    <property type="term" value="F:GTPase activity"/>
    <property type="evidence" value="ECO:0007669"/>
    <property type="project" value="InterPro"/>
</dbReference>
<keyword evidence="7" id="KW-1185">Reference proteome</keyword>
<dbReference type="SMART" id="SM00177">
    <property type="entry name" value="ARF"/>
    <property type="match status" value="1"/>
</dbReference>
<dbReference type="GO" id="GO:0034067">
    <property type="term" value="P:protein localization to Golgi apparatus"/>
    <property type="evidence" value="ECO:0007669"/>
    <property type="project" value="TreeGrafter"/>
</dbReference>
<evidence type="ECO:0000256" key="5">
    <source>
        <dbReference type="SAM" id="MobiDB-lite"/>
    </source>
</evidence>
<evidence type="ECO:0000256" key="1">
    <source>
        <dbReference type="ARBA" id="ARBA00022741"/>
    </source>
</evidence>
<sequence length="238" mass="26415">MYHLLTGLYEHLTRKDEYSVVIIGLDNTLKQTMLEKIKTLYNPIPGMPADKIGPTVGQNIGKISLPSTTLHFFDLGGQRDIRQIWEKYYDECHAVVFVVDAGDQGRLSECWEVFDTVLTSPRLLNLPLLLLANKQDTPTSLSPAEVRESFDAWHRARSESDLNDSLNLDPDANPDGENVSGDNIGGNTARPMRLSDVDGAKAERMASLDVLGVSALTGDGVKDAVTWLYARVRNARRM</sequence>
<dbReference type="InterPro" id="IPR024156">
    <property type="entry name" value="Small_GTPase_ARF"/>
</dbReference>
<evidence type="ECO:0000313" key="7">
    <source>
        <dbReference type="Proteomes" id="UP000812966"/>
    </source>
</evidence>
<keyword evidence="4" id="KW-0460">Magnesium</keyword>
<evidence type="ECO:0000256" key="2">
    <source>
        <dbReference type="ARBA" id="ARBA00023134"/>
    </source>
</evidence>
<dbReference type="InterPro" id="IPR027417">
    <property type="entry name" value="P-loop_NTPase"/>
</dbReference>
<dbReference type="GO" id="GO:0005794">
    <property type="term" value="C:Golgi apparatus"/>
    <property type="evidence" value="ECO:0007669"/>
    <property type="project" value="TreeGrafter"/>
</dbReference>
<dbReference type="EMBL" id="JABELV010000008">
    <property type="protein sequence ID" value="KAG7571372.1"/>
    <property type="molecule type" value="Genomic_DNA"/>
</dbReference>
<name>A0A8K0JR14_9TREE</name>
<dbReference type="GO" id="GO:0005525">
    <property type="term" value="F:GTP binding"/>
    <property type="evidence" value="ECO:0007669"/>
    <property type="project" value="UniProtKB-KW"/>
</dbReference>
<dbReference type="GO" id="GO:0043001">
    <property type="term" value="P:Golgi to plasma membrane protein transport"/>
    <property type="evidence" value="ECO:0007669"/>
    <property type="project" value="TreeGrafter"/>
</dbReference>
<dbReference type="InterPro" id="IPR006689">
    <property type="entry name" value="Small_GTPase_ARF/SAR"/>
</dbReference>
<protein>
    <submittedName>
        <fullName evidence="6">Uncharacterized protein</fullName>
    </submittedName>
</protein>
<dbReference type="PRINTS" id="PR00328">
    <property type="entry name" value="SAR1GTPBP"/>
</dbReference>
<feature type="binding site" evidence="3">
    <location>
        <begin position="133"/>
        <end position="136"/>
    </location>
    <ligand>
        <name>GTP</name>
        <dbReference type="ChEBI" id="CHEBI:37565"/>
    </ligand>
</feature>
<dbReference type="Gene3D" id="3.40.50.300">
    <property type="entry name" value="P-loop containing nucleotide triphosphate hydrolases"/>
    <property type="match status" value="1"/>
</dbReference>
<gene>
    <name evidence="6" type="ORF">FFLO_00724</name>
</gene>
<evidence type="ECO:0000313" key="6">
    <source>
        <dbReference type="EMBL" id="KAG7571372.1"/>
    </source>
</evidence>
<reference evidence="6" key="1">
    <citation type="submission" date="2020-04" db="EMBL/GenBank/DDBJ databases">
        <title>Analysis of mating type loci in Filobasidium floriforme.</title>
        <authorList>
            <person name="Nowrousian M."/>
        </authorList>
    </citation>
    <scope>NUCLEOTIDE SEQUENCE</scope>
    <source>
        <strain evidence="6">CBS 6242</strain>
    </source>
</reference>
<dbReference type="GO" id="GO:0006886">
    <property type="term" value="P:intracellular protein transport"/>
    <property type="evidence" value="ECO:0007669"/>
    <property type="project" value="TreeGrafter"/>
</dbReference>
<dbReference type="Proteomes" id="UP000812966">
    <property type="component" value="Unassembled WGS sequence"/>
</dbReference>
<dbReference type="SUPFAM" id="SSF52540">
    <property type="entry name" value="P-loop containing nucleoside triphosphate hydrolases"/>
    <property type="match status" value="1"/>
</dbReference>
<dbReference type="SMART" id="SM00178">
    <property type="entry name" value="SAR"/>
    <property type="match status" value="1"/>
</dbReference>
<keyword evidence="2 3" id="KW-0342">GTP-binding</keyword>
<dbReference type="PANTHER" id="PTHR45909">
    <property type="entry name" value="ADP-RIBOSYLATION FACTOR-RELATED PROTEIN 1"/>
    <property type="match status" value="1"/>
</dbReference>
<evidence type="ECO:0000256" key="3">
    <source>
        <dbReference type="PIRSR" id="PIRSR606689-1"/>
    </source>
</evidence>
<dbReference type="PANTHER" id="PTHR45909:SF1">
    <property type="entry name" value="ADP-RIBOSYLATION FACTOR-RELATED PROTEIN 1"/>
    <property type="match status" value="1"/>
</dbReference>
<feature type="binding site" evidence="3">
    <location>
        <position position="77"/>
    </location>
    <ligand>
        <name>GTP</name>
        <dbReference type="ChEBI" id="CHEBI:37565"/>
    </ligand>
</feature>
<keyword evidence="4" id="KW-0479">Metal-binding</keyword>
<keyword evidence="1 3" id="KW-0547">Nucleotide-binding</keyword>
<dbReference type="PROSITE" id="PS51417">
    <property type="entry name" value="ARF"/>
    <property type="match status" value="1"/>
</dbReference>
<dbReference type="AlphaFoldDB" id="A0A8K0JR14"/>
<evidence type="ECO:0000256" key="4">
    <source>
        <dbReference type="PIRSR" id="PIRSR606689-2"/>
    </source>
</evidence>
<feature type="binding site" evidence="4">
    <location>
        <position position="55"/>
    </location>
    <ligand>
        <name>Mg(2+)</name>
        <dbReference type="ChEBI" id="CHEBI:18420"/>
    </ligand>
</feature>
<comment type="caution">
    <text evidence="6">The sequence shown here is derived from an EMBL/GenBank/DDBJ whole genome shotgun (WGS) entry which is preliminary data.</text>
</comment>